<accession>A0A8X8D7D9</accession>
<dbReference type="InterPro" id="IPR039271">
    <property type="entry name" value="Kiwellin-like"/>
</dbReference>
<name>A0A8X8D7D9_POPTO</name>
<reference evidence="4" key="1">
    <citation type="journal article" date="2020" name="bioRxiv">
        <title>Hybrid origin of Populus tomentosa Carr. identified through genome sequencing and phylogenomic analysis.</title>
        <authorList>
            <person name="An X."/>
            <person name="Gao K."/>
            <person name="Chen Z."/>
            <person name="Li J."/>
            <person name="Yang X."/>
            <person name="Yang X."/>
            <person name="Zhou J."/>
            <person name="Guo T."/>
            <person name="Zhao T."/>
            <person name="Huang S."/>
            <person name="Miao D."/>
            <person name="Khan W.U."/>
            <person name="Rao P."/>
            <person name="Ye M."/>
            <person name="Lei B."/>
            <person name="Liao W."/>
            <person name="Wang J."/>
            <person name="Ji L."/>
            <person name="Li Y."/>
            <person name="Guo B."/>
            <person name="Mustafa N.S."/>
            <person name="Li S."/>
            <person name="Yun Q."/>
            <person name="Keller S.R."/>
            <person name="Mao J."/>
            <person name="Zhang R."/>
            <person name="Strauss S.H."/>
        </authorList>
    </citation>
    <scope>NUCLEOTIDE SEQUENCE</scope>
    <source>
        <strain evidence="4">GM15</strain>
        <tissue evidence="4">Leaf</tissue>
    </source>
</reference>
<dbReference type="OrthoDB" id="406505at2759"/>
<evidence type="ECO:0000256" key="1">
    <source>
        <dbReference type="ARBA" id="ARBA00004613"/>
    </source>
</evidence>
<evidence type="ECO:0000313" key="5">
    <source>
        <dbReference type="Proteomes" id="UP000886885"/>
    </source>
</evidence>
<protein>
    <submittedName>
        <fullName evidence="4">Uncharacterized protein</fullName>
    </submittedName>
</protein>
<proteinExistence type="predicted"/>
<dbReference type="PANTHER" id="PTHR33191">
    <property type="entry name" value="RIPENING-RELATED PROTEIN 2-RELATED"/>
    <property type="match status" value="1"/>
</dbReference>
<keyword evidence="5" id="KW-1185">Reference proteome</keyword>
<dbReference type="PANTHER" id="PTHR33191:SF44">
    <property type="entry name" value="RIPENING-RELATED PROTEIN 1"/>
    <property type="match status" value="1"/>
</dbReference>
<evidence type="ECO:0000256" key="3">
    <source>
        <dbReference type="ARBA" id="ARBA00022729"/>
    </source>
</evidence>
<gene>
    <name evidence="4" type="ORF">POTOM_013940</name>
</gene>
<dbReference type="GO" id="GO:0005576">
    <property type="term" value="C:extracellular region"/>
    <property type="evidence" value="ECO:0007669"/>
    <property type="project" value="UniProtKB-SubCell"/>
</dbReference>
<comment type="subcellular location">
    <subcellularLocation>
        <location evidence="1">Secreted</location>
    </subcellularLocation>
</comment>
<dbReference type="EMBL" id="JAAWWB010000006">
    <property type="protein sequence ID" value="KAG6781059.1"/>
    <property type="molecule type" value="Genomic_DNA"/>
</dbReference>
<dbReference type="Proteomes" id="UP000886885">
    <property type="component" value="Chromosome 3D"/>
</dbReference>
<sequence>MSVTRIMVQNAVNKENFTPPTSVRHPMVQQQEAHITINGNGGSVKALVVDHCDSTMGCDGEHGYQPLCSNNIVDASKSVWKALGVNEKNKEWGWMDITWSYA</sequence>
<keyword evidence="2" id="KW-0964">Secreted</keyword>
<keyword evidence="3" id="KW-0732">Signal</keyword>
<dbReference type="Pfam" id="PF24300">
    <property type="entry name" value="KWL1"/>
    <property type="match status" value="1"/>
</dbReference>
<comment type="caution">
    <text evidence="4">The sequence shown here is derived from an EMBL/GenBank/DDBJ whole genome shotgun (WGS) entry which is preliminary data.</text>
</comment>
<evidence type="ECO:0000256" key="2">
    <source>
        <dbReference type="ARBA" id="ARBA00022525"/>
    </source>
</evidence>
<organism evidence="4 5">
    <name type="scientific">Populus tomentosa</name>
    <name type="common">Chinese white poplar</name>
    <dbReference type="NCBI Taxonomy" id="118781"/>
    <lineage>
        <taxon>Eukaryota</taxon>
        <taxon>Viridiplantae</taxon>
        <taxon>Streptophyta</taxon>
        <taxon>Embryophyta</taxon>
        <taxon>Tracheophyta</taxon>
        <taxon>Spermatophyta</taxon>
        <taxon>Magnoliopsida</taxon>
        <taxon>eudicotyledons</taxon>
        <taxon>Gunneridae</taxon>
        <taxon>Pentapetalae</taxon>
        <taxon>rosids</taxon>
        <taxon>fabids</taxon>
        <taxon>Malpighiales</taxon>
        <taxon>Salicaceae</taxon>
        <taxon>Saliceae</taxon>
        <taxon>Populus</taxon>
    </lineage>
</organism>
<dbReference type="AlphaFoldDB" id="A0A8X8D7D9"/>
<evidence type="ECO:0000313" key="4">
    <source>
        <dbReference type="EMBL" id="KAG6781059.1"/>
    </source>
</evidence>